<keyword evidence="6" id="KW-1133">Transmembrane helix</keyword>
<dbReference type="PANTHER" id="PTHR42884:SF14">
    <property type="entry name" value="NEUROENDOCRINE CONVERTASE 1"/>
    <property type="match status" value="1"/>
</dbReference>
<keyword evidence="3 5" id="KW-0378">Hydrolase</keyword>
<keyword evidence="2" id="KW-0165">Cleavage on pair of basic residues</keyword>
<evidence type="ECO:0000259" key="8">
    <source>
        <dbReference type="Pfam" id="PF00082"/>
    </source>
</evidence>
<dbReference type="InterPro" id="IPR015500">
    <property type="entry name" value="Peptidase_S8_subtilisin-rel"/>
</dbReference>
<evidence type="ECO:0000256" key="1">
    <source>
        <dbReference type="ARBA" id="ARBA00022670"/>
    </source>
</evidence>
<feature type="active site" description="Charge relay system" evidence="5">
    <location>
        <position position="201"/>
    </location>
</feature>
<evidence type="ECO:0000313" key="11">
    <source>
        <dbReference type="Proteomes" id="UP001164746"/>
    </source>
</evidence>
<keyword evidence="4 5" id="KW-0720">Serine protease</keyword>
<dbReference type="SUPFAM" id="SSF49785">
    <property type="entry name" value="Galactose-binding domain-like"/>
    <property type="match status" value="1"/>
</dbReference>
<dbReference type="InterPro" id="IPR002884">
    <property type="entry name" value="P_dom"/>
</dbReference>
<evidence type="ECO:0000313" key="10">
    <source>
        <dbReference type="EMBL" id="WAR27698.1"/>
    </source>
</evidence>
<dbReference type="Gene3D" id="2.60.120.260">
    <property type="entry name" value="Galactose-binding domain-like"/>
    <property type="match status" value="1"/>
</dbReference>
<sequence>MIRILCYPLVLLHICYCLATNETDSYEIYIVVQSKEIHLNSIKESMEMYYFHFKSKINNKLFIFEKNNGSDKRRLHTDELEGLRKSNNHIDQIDQSLFFNQETPLAAQTVAYEHDPEENNLMYVCPPVFDEALGIDRTWSHTNITGRGVVIGVTDVGIDTENIHLKQNINHNLSFNFVDNHPVTNPTQIWEIIESKKLTSHGNGCAGLISGAKTNQYCDACGVGVAYNSKVADLQIAKITKRFWQYPKFNSATYAAALAHKPDEIHIYSNSWGINKPFHSPMFWEDDVLTEGMKNGRRGLGSVYVFPAGFPGAAFSNHIATVTVACLGFNGAVHEVSKVNSAVLVSVFCNGRSRSDTRMITVGHDSDSCLTEFGGESAGSAIVSGIIALLLEANPELSSRDVKHILIQSSGHMGIEASPEFLQNAAGYMYHPNLGFGYPNATMMVSIGSNWKSLQPLSKKTLEIAKDDLQIRSTYMYERVSYVDTFCDSTQCIDIMEEVVFDANFIYTEQHYMKLWVVSPNGTISTLTETKPVNNQEKSRRRVQAKFRINHFWGENSSGRWRIYISCNISKNDEDAFYDCHIAHGKLFIYGIVQKRNFGYDKDTSHLQAVVNKKQSSTTMVNYSEIKPTTVEKRTQKNVAIFIEVSFLALLLSLLYNFKVL</sequence>
<dbReference type="PANTHER" id="PTHR42884">
    <property type="entry name" value="PROPROTEIN CONVERTASE SUBTILISIN/KEXIN-RELATED"/>
    <property type="match status" value="1"/>
</dbReference>
<dbReference type="Pfam" id="PF00082">
    <property type="entry name" value="Peptidase_S8"/>
    <property type="match status" value="1"/>
</dbReference>
<dbReference type="EMBL" id="CP111026">
    <property type="protein sequence ID" value="WAR27698.1"/>
    <property type="molecule type" value="Genomic_DNA"/>
</dbReference>
<feature type="domain" description="Peptidase S8/S53" evidence="8">
    <location>
        <begin position="146"/>
        <end position="410"/>
    </location>
</feature>
<dbReference type="PROSITE" id="PS51892">
    <property type="entry name" value="SUBTILASE"/>
    <property type="match status" value="1"/>
</dbReference>
<name>A0ABY7G3H5_MYAAR</name>
<dbReference type="Proteomes" id="UP001164746">
    <property type="component" value="Chromosome 15"/>
</dbReference>
<feature type="chain" id="PRO_5046762103" evidence="7">
    <location>
        <begin position="20"/>
        <end position="661"/>
    </location>
</feature>
<organism evidence="10 11">
    <name type="scientific">Mya arenaria</name>
    <name type="common">Soft-shell clam</name>
    <dbReference type="NCBI Taxonomy" id="6604"/>
    <lineage>
        <taxon>Eukaryota</taxon>
        <taxon>Metazoa</taxon>
        <taxon>Spiralia</taxon>
        <taxon>Lophotrochozoa</taxon>
        <taxon>Mollusca</taxon>
        <taxon>Bivalvia</taxon>
        <taxon>Autobranchia</taxon>
        <taxon>Heteroconchia</taxon>
        <taxon>Euheterodonta</taxon>
        <taxon>Imparidentia</taxon>
        <taxon>Neoheterodontei</taxon>
        <taxon>Myida</taxon>
        <taxon>Myoidea</taxon>
        <taxon>Myidae</taxon>
        <taxon>Mya</taxon>
    </lineage>
</organism>
<dbReference type="SUPFAM" id="SSF52743">
    <property type="entry name" value="Subtilisin-like"/>
    <property type="match status" value="1"/>
</dbReference>
<dbReference type="Pfam" id="PF01483">
    <property type="entry name" value="P_proprotein"/>
    <property type="match status" value="1"/>
</dbReference>
<feature type="active site" description="Charge relay system" evidence="5">
    <location>
        <position position="377"/>
    </location>
</feature>
<dbReference type="InterPro" id="IPR008979">
    <property type="entry name" value="Galactose-bd-like_sf"/>
</dbReference>
<reference evidence="10" key="1">
    <citation type="submission" date="2022-11" db="EMBL/GenBank/DDBJ databases">
        <title>Centuries of genome instability and evolution in soft-shell clam transmissible cancer (bioRxiv).</title>
        <authorList>
            <person name="Hart S.F.M."/>
            <person name="Yonemitsu M.A."/>
            <person name="Giersch R.M."/>
            <person name="Beal B.F."/>
            <person name="Arriagada G."/>
            <person name="Davis B.W."/>
            <person name="Ostrander E.A."/>
            <person name="Goff S.P."/>
            <person name="Metzger M.J."/>
        </authorList>
    </citation>
    <scope>NUCLEOTIDE SEQUENCE</scope>
    <source>
        <strain evidence="10">MELC-2E11</strain>
        <tissue evidence="10">Siphon/mantle</tissue>
    </source>
</reference>
<keyword evidence="7" id="KW-0732">Signal</keyword>
<accession>A0ABY7G3H5</accession>
<keyword evidence="6" id="KW-0472">Membrane</keyword>
<feature type="transmembrane region" description="Helical" evidence="6">
    <location>
        <begin position="639"/>
        <end position="658"/>
    </location>
</feature>
<proteinExistence type="inferred from homology"/>
<dbReference type="InterPro" id="IPR036852">
    <property type="entry name" value="Peptidase_S8/S53_dom_sf"/>
</dbReference>
<evidence type="ECO:0000256" key="4">
    <source>
        <dbReference type="ARBA" id="ARBA00022825"/>
    </source>
</evidence>
<evidence type="ECO:0000259" key="9">
    <source>
        <dbReference type="Pfam" id="PF01483"/>
    </source>
</evidence>
<keyword evidence="11" id="KW-1185">Reference proteome</keyword>
<keyword evidence="6" id="KW-0812">Transmembrane</keyword>
<dbReference type="PRINTS" id="PR00723">
    <property type="entry name" value="SUBTILISIN"/>
</dbReference>
<feature type="signal peptide" evidence="7">
    <location>
        <begin position="1"/>
        <end position="19"/>
    </location>
</feature>
<evidence type="ECO:0000256" key="6">
    <source>
        <dbReference type="SAM" id="Phobius"/>
    </source>
</evidence>
<evidence type="ECO:0000256" key="3">
    <source>
        <dbReference type="ARBA" id="ARBA00022801"/>
    </source>
</evidence>
<evidence type="ECO:0000256" key="7">
    <source>
        <dbReference type="SAM" id="SignalP"/>
    </source>
</evidence>
<dbReference type="Gene3D" id="3.40.50.200">
    <property type="entry name" value="Peptidase S8/S53 domain"/>
    <property type="match status" value="1"/>
</dbReference>
<dbReference type="InterPro" id="IPR000209">
    <property type="entry name" value="Peptidase_S8/S53_dom"/>
</dbReference>
<feature type="active site" description="Charge relay system" evidence="5">
    <location>
        <position position="155"/>
    </location>
</feature>
<keyword evidence="1 5" id="KW-0645">Protease</keyword>
<evidence type="ECO:0000256" key="2">
    <source>
        <dbReference type="ARBA" id="ARBA00022685"/>
    </source>
</evidence>
<protein>
    <submittedName>
        <fullName evidence="10">NECB-like protein</fullName>
    </submittedName>
</protein>
<evidence type="ECO:0000256" key="5">
    <source>
        <dbReference type="PROSITE-ProRule" id="PRU01240"/>
    </source>
</evidence>
<comment type="similarity">
    <text evidence="5">Belongs to the peptidase S8 family.</text>
</comment>
<feature type="domain" description="P/Homo B" evidence="9">
    <location>
        <begin position="497"/>
        <end position="567"/>
    </location>
</feature>
<gene>
    <name evidence="10" type="ORF">MAR_013402</name>
</gene>